<dbReference type="EnsemblFungi" id="PTTG_29678-t43_1">
    <property type="protein sequence ID" value="PTTG_29678-t43_1-p1"/>
    <property type="gene ID" value="PTTG_29678"/>
</dbReference>
<sequence length="89" mass="10179">MAMDVLSCPATTVDVKQSFNFGRDYVSVRRHRLSDSSLTQGMAVSFYAKNGKIRTGMLRTWKMEQRRKEIQKGKGKGKKYEEIVEVNSS</sequence>
<gene>
    <name evidence="2" type="ORF">PTTG_29678</name>
</gene>
<dbReference type="STRING" id="630390.A0A180G2H0"/>
<keyword evidence="4" id="KW-1185">Reference proteome</keyword>
<dbReference type="AlphaFoldDB" id="A0A180G2H0"/>
<organism evidence="2">
    <name type="scientific">Puccinia triticina (isolate 1-1 / race 1 (BBBD))</name>
    <name type="common">Brown leaf rust fungus</name>
    <dbReference type="NCBI Taxonomy" id="630390"/>
    <lineage>
        <taxon>Eukaryota</taxon>
        <taxon>Fungi</taxon>
        <taxon>Dikarya</taxon>
        <taxon>Basidiomycota</taxon>
        <taxon>Pucciniomycotina</taxon>
        <taxon>Pucciniomycetes</taxon>
        <taxon>Pucciniales</taxon>
        <taxon>Pucciniaceae</taxon>
        <taxon>Puccinia</taxon>
    </lineage>
</organism>
<dbReference type="EMBL" id="ADAS02000731">
    <property type="protein sequence ID" value="OAV86895.1"/>
    <property type="molecule type" value="Genomic_DNA"/>
</dbReference>
<accession>A0A180G2H0</accession>
<evidence type="ECO:0000256" key="1">
    <source>
        <dbReference type="SAM" id="MobiDB-lite"/>
    </source>
</evidence>
<reference evidence="3 4" key="3">
    <citation type="journal article" date="2017" name="G3 (Bethesda)">
        <title>Comparative analysis highlights variable genome content of wheat rusts and divergence of the mating loci.</title>
        <authorList>
            <person name="Cuomo C.A."/>
            <person name="Bakkeren G."/>
            <person name="Khalil H.B."/>
            <person name="Panwar V."/>
            <person name="Joly D."/>
            <person name="Linning R."/>
            <person name="Sakthikumar S."/>
            <person name="Song X."/>
            <person name="Adiconis X."/>
            <person name="Fan L."/>
            <person name="Goldberg J.M."/>
            <person name="Levin J.Z."/>
            <person name="Young S."/>
            <person name="Zeng Q."/>
            <person name="Anikster Y."/>
            <person name="Bruce M."/>
            <person name="Wang M."/>
            <person name="Yin C."/>
            <person name="McCallum B."/>
            <person name="Szabo L.J."/>
            <person name="Hulbert S."/>
            <person name="Chen X."/>
            <person name="Fellers J.P."/>
        </authorList>
    </citation>
    <scope>NUCLEOTIDE SEQUENCE</scope>
    <source>
        <strain evidence="3">isolate 1-1 / race 1 (BBBD)</strain>
        <strain evidence="4">Isolate 1-1 / race 1 (BBBD)</strain>
    </source>
</reference>
<dbReference type="VEuPathDB" id="FungiDB:PTTG_29678"/>
<reference evidence="3" key="4">
    <citation type="submission" date="2025-05" db="UniProtKB">
        <authorList>
            <consortium name="EnsemblFungi"/>
        </authorList>
    </citation>
    <scope>IDENTIFICATION</scope>
    <source>
        <strain evidence="3">isolate 1-1 / race 1 (BBBD)</strain>
    </source>
</reference>
<protein>
    <recommendedName>
        <fullName evidence="5">HAT C-terminal dimerisation domain-containing protein</fullName>
    </recommendedName>
</protein>
<dbReference type="Proteomes" id="UP000005240">
    <property type="component" value="Unassembled WGS sequence"/>
</dbReference>
<evidence type="ECO:0008006" key="5">
    <source>
        <dbReference type="Google" id="ProtNLM"/>
    </source>
</evidence>
<reference evidence="2" key="2">
    <citation type="submission" date="2016-05" db="EMBL/GenBank/DDBJ databases">
        <title>Comparative analysis highlights variable genome content of wheat rusts and divergence of the mating loci.</title>
        <authorList>
            <person name="Cuomo C.A."/>
            <person name="Bakkeren G."/>
            <person name="Szabo L."/>
            <person name="Khalil H."/>
            <person name="Joly D."/>
            <person name="Goldberg J."/>
            <person name="Young S."/>
            <person name="Zeng Q."/>
            <person name="Fellers J."/>
        </authorList>
    </citation>
    <scope>NUCLEOTIDE SEQUENCE [LARGE SCALE GENOMIC DNA]</scope>
    <source>
        <strain evidence="2">1-1 BBBD Race 1</strain>
    </source>
</reference>
<evidence type="ECO:0000313" key="3">
    <source>
        <dbReference type="EnsemblFungi" id="PTTG_29678-t43_1-p1"/>
    </source>
</evidence>
<evidence type="ECO:0000313" key="4">
    <source>
        <dbReference type="Proteomes" id="UP000005240"/>
    </source>
</evidence>
<evidence type="ECO:0000313" key="2">
    <source>
        <dbReference type="EMBL" id="OAV86895.1"/>
    </source>
</evidence>
<dbReference type="OrthoDB" id="1715602at2759"/>
<feature type="region of interest" description="Disordered" evidence="1">
    <location>
        <begin position="66"/>
        <end position="89"/>
    </location>
</feature>
<proteinExistence type="predicted"/>
<reference evidence="2" key="1">
    <citation type="submission" date="2009-11" db="EMBL/GenBank/DDBJ databases">
        <authorList>
            <consortium name="The Broad Institute Genome Sequencing Platform"/>
            <person name="Ward D."/>
            <person name="Feldgarden M."/>
            <person name="Earl A."/>
            <person name="Young S.K."/>
            <person name="Zeng Q."/>
            <person name="Koehrsen M."/>
            <person name="Alvarado L."/>
            <person name="Berlin A."/>
            <person name="Bochicchio J."/>
            <person name="Borenstein D."/>
            <person name="Chapman S.B."/>
            <person name="Chen Z."/>
            <person name="Engels R."/>
            <person name="Freedman E."/>
            <person name="Gellesch M."/>
            <person name="Goldberg J."/>
            <person name="Griggs A."/>
            <person name="Gujja S."/>
            <person name="Heilman E."/>
            <person name="Heiman D."/>
            <person name="Hepburn T."/>
            <person name="Howarth C."/>
            <person name="Jen D."/>
            <person name="Larson L."/>
            <person name="Lewis B."/>
            <person name="Mehta T."/>
            <person name="Park D."/>
            <person name="Pearson M."/>
            <person name="Roberts A."/>
            <person name="Saif S."/>
            <person name="Shea T."/>
            <person name="Shenoy N."/>
            <person name="Sisk P."/>
            <person name="Stolte C."/>
            <person name="Sykes S."/>
            <person name="Thomson T."/>
            <person name="Walk T."/>
            <person name="White J."/>
            <person name="Yandava C."/>
            <person name="Izard J."/>
            <person name="Baranova O.V."/>
            <person name="Blanton J.M."/>
            <person name="Tanner A.C."/>
            <person name="Dewhirst F.E."/>
            <person name="Haas B."/>
            <person name="Nusbaum C."/>
            <person name="Birren B."/>
        </authorList>
    </citation>
    <scope>NUCLEOTIDE SEQUENCE [LARGE SCALE GENOMIC DNA]</scope>
    <source>
        <strain evidence="2">1-1 BBBD Race 1</strain>
    </source>
</reference>
<feature type="compositionally biased region" description="Basic and acidic residues" evidence="1">
    <location>
        <begin position="66"/>
        <end position="82"/>
    </location>
</feature>
<name>A0A180G2H0_PUCT1</name>